<comment type="caution">
    <text evidence="4">The sequence shown here is derived from an EMBL/GenBank/DDBJ whole genome shotgun (WGS) entry which is preliminary data.</text>
</comment>
<dbReference type="InterPro" id="IPR055170">
    <property type="entry name" value="GFO_IDH_MocA-like_dom"/>
</dbReference>
<keyword evidence="5" id="KW-1185">Reference proteome</keyword>
<dbReference type="InterPro" id="IPR036291">
    <property type="entry name" value="NAD(P)-bd_dom_sf"/>
</dbReference>
<keyword evidence="1" id="KW-0560">Oxidoreductase</keyword>
<dbReference type="Gene3D" id="3.30.360.10">
    <property type="entry name" value="Dihydrodipicolinate Reductase, domain 2"/>
    <property type="match status" value="1"/>
</dbReference>
<dbReference type="Proteomes" id="UP000244450">
    <property type="component" value="Unassembled WGS sequence"/>
</dbReference>
<name>A0A2T7BK68_9BACT</name>
<evidence type="ECO:0000256" key="1">
    <source>
        <dbReference type="ARBA" id="ARBA00023002"/>
    </source>
</evidence>
<protein>
    <submittedName>
        <fullName evidence="4">Oxidoreductase</fullName>
    </submittedName>
</protein>
<dbReference type="Gene3D" id="3.40.50.720">
    <property type="entry name" value="NAD(P)-binding Rossmann-like Domain"/>
    <property type="match status" value="1"/>
</dbReference>
<dbReference type="Pfam" id="PF01408">
    <property type="entry name" value="GFO_IDH_MocA"/>
    <property type="match status" value="1"/>
</dbReference>
<dbReference type="SUPFAM" id="SSF55347">
    <property type="entry name" value="Glyceraldehyde-3-phosphate dehydrogenase-like, C-terminal domain"/>
    <property type="match status" value="1"/>
</dbReference>
<proteinExistence type="predicted"/>
<sequence length="395" mass="44296">MRIAMLGSGFIGRFYADSLLGQRSKDEIVSIYSRREESARKFAEDYKVPHATTDMLAAINHPDVEVVCISLPNNLHEAAVLACCAAKKAVLCTKPLGRNAAEAKRMLEAVEKAGIFHGYLEDLVYTPKFSKALQSVQNGALGRILWAKSRETHPGPHSEWFWDKEQAGGGCMLDLGCHCVEITRSFIGKDIRPMEVMCWADTQVKPIDAEDHAIALVKYENGAIGQFEVSWTFRGGLDLRDEVMGTEGTIWINNFLRTGFDMFTTGKGADYVAEKAESNSGWLFPVGDEINDLGYNHMFTDMLRSIENKQTPRESFYDGYVVNAILDAAYRSATSKQWEPVQLDIWRGQTGVTSNKDQQEYDADHYLIKEETTHYGAKKLILKHKTTGQITEKTV</sequence>
<dbReference type="EMBL" id="QCYK01000001">
    <property type="protein sequence ID" value="PUZ28073.1"/>
    <property type="molecule type" value="Genomic_DNA"/>
</dbReference>
<organism evidence="4 5">
    <name type="scientific">Chitinophaga parva</name>
    <dbReference type="NCBI Taxonomy" id="2169414"/>
    <lineage>
        <taxon>Bacteria</taxon>
        <taxon>Pseudomonadati</taxon>
        <taxon>Bacteroidota</taxon>
        <taxon>Chitinophagia</taxon>
        <taxon>Chitinophagales</taxon>
        <taxon>Chitinophagaceae</taxon>
        <taxon>Chitinophaga</taxon>
    </lineage>
</organism>
<dbReference type="RefSeq" id="WP_108684714.1">
    <property type="nucleotide sequence ID" value="NZ_QCYK01000001.1"/>
</dbReference>
<dbReference type="SUPFAM" id="SSF51735">
    <property type="entry name" value="NAD(P)-binding Rossmann-fold domains"/>
    <property type="match status" value="1"/>
</dbReference>
<dbReference type="GO" id="GO:0016491">
    <property type="term" value="F:oxidoreductase activity"/>
    <property type="evidence" value="ECO:0007669"/>
    <property type="project" value="UniProtKB-KW"/>
</dbReference>
<gene>
    <name evidence="4" type="ORF">DCC81_00890</name>
</gene>
<evidence type="ECO:0000313" key="5">
    <source>
        <dbReference type="Proteomes" id="UP000244450"/>
    </source>
</evidence>
<dbReference type="PANTHER" id="PTHR43818:SF11">
    <property type="entry name" value="BCDNA.GH03377"/>
    <property type="match status" value="1"/>
</dbReference>
<evidence type="ECO:0000259" key="3">
    <source>
        <dbReference type="Pfam" id="PF22725"/>
    </source>
</evidence>
<dbReference type="InterPro" id="IPR050463">
    <property type="entry name" value="Gfo/Idh/MocA_oxidrdct_glycsds"/>
</dbReference>
<dbReference type="AlphaFoldDB" id="A0A2T7BK68"/>
<accession>A0A2T7BK68</accession>
<feature type="domain" description="GFO/IDH/MocA-like oxidoreductase" evidence="3">
    <location>
        <begin position="130"/>
        <end position="250"/>
    </location>
</feature>
<dbReference type="GO" id="GO:0000166">
    <property type="term" value="F:nucleotide binding"/>
    <property type="evidence" value="ECO:0007669"/>
    <property type="project" value="InterPro"/>
</dbReference>
<dbReference type="InterPro" id="IPR000683">
    <property type="entry name" value="Gfo/Idh/MocA-like_OxRdtase_N"/>
</dbReference>
<evidence type="ECO:0000313" key="4">
    <source>
        <dbReference type="EMBL" id="PUZ28073.1"/>
    </source>
</evidence>
<dbReference type="PANTHER" id="PTHR43818">
    <property type="entry name" value="BCDNA.GH03377"/>
    <property type="match status" value="1"/>
</dbReference>
<reference evidence="4 5" key="1">
    <citation type="submission" date="2018-04" db="EMBL/GenBank/DDBJ databases">
        <title>Chitinophaga fuyangensis sp. nov., isolated from soil in a chemical factory.</title>
        <authorList>
            <person name="Chen K."/>
        </authorList>
    </citation>
    <scope>NUCLEOTIDE SEQUENCE [LARGE SCALE GENOMIC DNA]</scope>
    <source>
        <strain evidence="4 5">LY-1</strain>
    </source>
</reference>
<feature type="domain" description="Gfo/Idh/MocA-like oxidoreductase N-terminal" evidence="2">
    <location>
        <begin position="1"/>
        <end position="114"/>
    </location>
</feature>
<dbReference type="Pfam" id="PF22725">
    <property type="entry name" value="GFO_IDH_MocA_C3"/>
    <property type="match status" value="1"/>
</dbReference>
<dbReference type="OrthoDB" id="9815825at2"/>
<evidence type="ECO:0000259" key="2">
    <source>
        <dbReference type="Pfam" id="PF01408"/>
    </source>
</evidence>